<dbReference type="InterPro" id="IPR013043">
    <property type="entry name" value="DUF1595"/>
</dbReference>
<dbReference type="AlphaFoldDB" id="A0A381SK35"/>
<dbReference type="Pfam" id="PF07626">
    <property type="entry name" value="PSD3"/>
    <property type="match status" value="1"/>
</dbReference>
<dbReference type="InterPro" id="IPR013036">
    <property type="entry name" value="DUF1587"/>
</dbReference>
<dbReference type="Pfam" id="PF07637">
    <property type="entry name" value="PSD5"/>
    <property type="match status" value="1"/>
</dbReference>
<feature type="domain" description="DUF1587" evidence="3">
    <location>
        <begin position="147"/>
        <end position="210"/>
    </location>
</feature>
<evidence type="ECO:0000259" key="3">
    <source>
        <dbReference type="Pfam" id="PF07626"/>
    </source>
</evidence>
<sequence length="828" mass="91299">MQEMRTINVTVAISGALLVLVGNPAAHGDRAALLGPSQSSSTGHEQRPFGDPSVADLDEVIQEYCVRCHNNRRLRGNLSLEDFSVGMAAEFAPTSEKMIMKLRVGMMPPPGVLRPSADTLLTLVEALEQTVDAAGQTRRTPGSRVFQRLNRPEYERSILDLLGLEIDPAQYLPSDTKSANFDNIADVQMLSPTLMAAYLNAASEIASLAVGDPTASTKETTYRIPRLSSQRDRVEGAPYGSRAGVSVTHNFPADGTYDFRMTFHYSPEGFLFGRNEPGEQVEVSVNGERVALMPIDRFWSEGDPGGKGLILETGPIPVRAGPQRISAVFVPTERGPVDDLFSAHGHSIPETQIGIGYGINTPPHMRDLVIKGPGMVTGVSETLIRRRIFTCRPTQADETRPCAEEIVSRLATRAYRRPLSDVELDGLMDFYEAGAGEAGFEMGIRSALEATLASPHFVFRFEEIPEDAVAGEVYRISDSDLASRLSFFLWGAPPDDELRAVANDGNLSDTEVLLTQARRMLADPRAEALGTRFAAQWLRLSDLKELDPDVVLFPDYALQLADAMQRETELFFYGLVRDDRPILELITTDYTYLNEVLAEHYGITGVYGEEFRRVQYPTDRRRGILGHGSVLAQTSLANRTSPVNRGKWVSEVILGAPPPPPPPDVPSLDQTDVAEQGRLLTTRERLEMHRENPSCNSCHRLIDPIGLALDNFDVTGRWRIRENGTTVDVSSVMYNGTPLASPADLREALMAMPIPILRNFTVNLMAYALGRRVEYYDMPQVRTIVADAEVEQYRVSAFVLGVIESDAFRMRQVPATLESTESDIGLGL</sequence>
<dbReference type="Pfam" id="PF07631">
    <property type="entry name" value="PSD4"/>
    <property type="match status" value="1"/>
</dbReference>
<name>A0A381SK35_9ZZZZ</name>
<dbReference type="Pfam" id="PF07627">
    <property type="entry name" value="PSCyt3"/>
    <property type="match status" value="1"/>
</dbReference>
<proteinExistence type="predicted"/>
<gene>
    <name evidence="7" type="ORF">METZ01_LOCUS57259</name>
</gene>
<evidence type="ECO:0000313" key="7">
    <source>
        <dbReference type="EMBL" id="SVA04405.1"/>
    </source>
</evidence>
<dbReference type="InterPro" id="IPR013042">
    <property type="entry name" value="DUF1592"/>
</dbReference>
<dbReference type="Pfam" id="PF07624">
    <property type="entry name" value="PSD2"/>
    <property type="match status" value="1"/>
</dbReference>
<reference evidence="7" key="1">
    <citation type="submission" date="2018-05" db="EMBL/GenBank/DDBJ databases">
        <authorList>
            <person name="Lanie J.A."/>
            <person name="Ng W.-L."/>
            <person name="Kazmierczak K.M."/>
            <person name="Andrzejewski T.M."/>
            <person name="Davidsen T.M."/>
            <person name="Wayne K.J."/>
            <person name="Tettelin H."/>
            <person name="Glass J.I."/>
            <person name="Rusch D."/>
            <person name="Podicherti R."/>
            <person name="Tsui H.-C.T."/>
            <person name="Winkler M.E."/>
        </authorList>
    </citation>
    <scope>NUCLEOTIDE SEQUENCE</scope>
</reference>
<evidence type="ECO:0008006" key="8">
    <source>
        <dbReference type="Google" id="ProtNLM"/>
    </source>
</evidence>
<accession>A0A381SK35</accession>
<evidence type="ECO:0000259" key="5">
    <source>
        <dbReference type="Pfam" id="PF07631"/>
    </source>
</evidence>
<evidence type="ECO:0000256" key="1">
    <source>
        <dbReference type="SAM" id="MobiDB-lite"/>
    </source>
</evidence>
<feature type="region of interest" description="Disordered" evidence="1">
    <location>
        <begin position="31"/>
        <end position="52"/>
    </location>
</feature>
<evidence type="ECO:0000259" key="2">
    <source>
        <dbReference type="Pfam" id="PF07624"/>
    </source>
</evidence>
<feature type="domain" description="DUF1592" evidence="5">
    <location>
        <begin position="477"/>
        <end position="603"/>
    </location>
</feature>
<dbReference type="InterPro" id="IPR013039">
    <property type="entry name" value="DUF1588"/>
</dbReference>
<dbReference type="EMBL" id="UINC01003222">
    <property type="protein sequence ID" value="SVA04405.1"/>
    <property type="molecule type" value="Genomic_DNA"/>
</dbReference>
<feature type="domain" description="DUF1595" evidence="6">
    <location>
        <begin position="402"/>
        <end position="462"/>
    </location>
</feature>
<dbReference type="InterPro" id="IPR011478">
    <property type="entry name" value="DUF1585"/>
</dbReference>
<protein>
    <recommendedName>
        <fullName evidence="8">DUF1592 domain-containing protein</fullName>
    </recommendedName>
</protein>
<organism evidence="7">
    <name type="scientific">marine metagenome</name>
    <dbReference type="NCBI Taxonomy" id="408172"/>
    <lineage>
        <taxon>unclassified sequences</taxon>
        <taxon>metagenomes</taxon>
        <taxon>ecological metagenomes</taxon>
    </lineage>
</organism>
<feature type="domain" description="DUF1585" evidence="2">
    <location>
        <begin position="735"/>
        <end position="808"/>
    </location>
</feature>
<feature type="domain" description="DUF1588" evidence="4">
    <location>
        <begin position="621"/>
        <end position="721"/>
    </location>
</feature>
<evidence type="ECO:0000259" key="4">
    <source>
        <dbReference type="Pfam" id="PF07627"/>
    </source>
</evidence>
<evidence type="ECO:0000259" key="6">
    <source>
        <dbReference type="Pfam" id="PF07637"/>
    </source>
</evidence>